<comment type="caution">
    <text evidence="12">The sequence shown here is derived from an EMBL/GenBank/DDBJ whole genome shotgun (WGS) entry which is preliminary data.</text>
</comment>
<dbReference type="InterPro" id="IPR050869">
    <property type="entry name" value="H3K4_H4K5_MeTrfase"/>
</dbReference>
<keyword evidence="2" id="KW-0489">Methyltransferase</keyword>
<evidence type="ECO:0000313" key="12">
    <source>
        <dbReference type="EMBL" id="KAJ1138361.1"/>
    </source>
</evidence>
<evidence type="ECO:0000256" key="8">
    <source>
        <dbReference type="ARBA" id="ARBA00047571"/>
    </source>
</evidence>
<dbReference type="GO" id="GO:0008270">
    <property type="term" value="F:zinc ion binding"/>
    <property type="evidence" value="ECO:0007669"/>
    <property type="project" value="UniProtKB-KW"/>
</dbReference>
<name>A0AAV7QD65_PLEWA</name>
<dbReference type="PANTHER" id="PTHR12197:SF288">
    <property type="entry name" value="HISTONE-LYSINE N-METHYLTRANSFERASE SMYD3"/>
    <property type="match status" value="1"/>
</dbReference>
<accession>A0AAV7QD65</accession>
<dbReference type="EC" id="2.1.1.354" evidence="1"/>
<dbReference type="GO" id="GO:0032259">
    <property type="term" value="P:methylation"/>
    <property type="evidence" value="ECO:0007669"/>
    <property type="project" value="UniProtKB-KW"/>
</dbReference>
<dbReference type="InterPro" id="IPR002893">
    <property type="entry name" value="Znf_MYND"/>
</dbReference>
<evidence type="ECO:0000256" key="4">
    <source>
        <dbReference type="ARBA" id="ARBA00022691"/>
    </source>
</evidence>
<dbReference type="PROSITE" id="PS50865">
    <property type="entry name" value="ZF_MYND_2"/>
    <property type="match status" value="1"/>
</dbReference>
<organism evidence="12 13">
    <name type="scientific">Pleurodeles waltl</name>
    <name type="common">Iberian ribbed newt</name>
    <dbReference type="NCBI Taxonomy" id="8319"/>
    <lineage>
        <taxon>Eukaryota</taxon>
        <taxon>Metazoa</taxon>
        <taxon>Chordata</taxon>
        <taxon>Craniata</taxon>
        <taxon>Vertebrata</taxon>
        <taxon>Euteleostomi</taxon>
        <taxon>Amphibia</taxon>
        <taxon>Batrachia</taxon>
        <taxon>Caudata</taxon>
        <taxon>Salamandroidea</taxon>
        <taxon>Salamandridae</taxon>
        <taxon>Pleurodelinae</taxon>
        <taxon>Pleurodeles</taxon>
    </lineage>
</organism>
<evidence type="ECO:0000256" key="3">
    <source>
        <dbReference type="ARBA" id="ARBA00022679"/>
    </source>
</evidence>
<feature type="domain" description="SET" evidence="10">
    <location>
        <begin position="1"/>
        <end position="235"/>
    </location>
</feature>
<dbReference type="SMART" id="SM00317">
    <property type="entry name" value="SET"/>
    <property type="match status" value="1"/>
</dbReference>
<reference evidence="12" key="1">
    <citation type="journal article" date="2022" name="bioRxiv">
        <title>Sequencing and chromosome-scale assembly of the giantPleurodeles waltlgenome.</title>
        <authorList>
            <person name="Brown T."/>
            <person name="Elewa A."/>
            <person name="Iarovenko S."/>
            <person name="Subramanian E."/>
            <person name="Araus A.J."/>
            <person name="Petzold A."/>
            <person name="Susuki M."/>
            <person name="Suzuki K.-i.T."/>
            <person name="Hayashi T."/>
            <person name="Toyoda A."/>
            <person name="Oliveira C."/>
            <person name="Osipova E."/>
            <person name="Leigh N.D."/>
            <person name="Simon A."/>
            <person name="Yun M.H."/>
        </authorList>
    </citation>
    <scope>NUCLEOTIDE SEQUENCE</scope>
    <source>
        <strain evidence="12">20211129_DDA</strain>
        <tissue evidence="12">Liver</tissue>
    </source>
</reference>
<dbReference type="Pfam" id="PF01753">
    <property type="entry name" value="zf-MYND"/>
    <property type="match status" value="1"/>
</dbReference>
<dbReference type="GO" id="GO:0005634">
    <property type="term" value="C:nucleus"/>
    <property type="evidence" value="ECO:0007669"/>
    <property type="project" value="TreeGrafter"/>
</dbReference>
<sequence>MEKFQNGSKGNGLRATVHVSPGEVLYVAEPFAYTVKKQGRGLVCEYCLRATVKLLQCSQCKFAKYCGKECQTKAWLDHKRECKCLKSTKSKFDTDTVRLVGKIVFKMIRKSPCPSEELYSVPELETNFGKISKEYKKEFELFADMLQLYLKEEISDVSQLLSDVNLPELFAKVTCNRFSIVNGEMLAVAVGLYPGMSLLNHSCEPNCKIVFIGRHLHLRAIRKIQAGEELTVTYIDQLMPTVERQNQLKSKYCFECDCRLCQTCDNDERMLSGDRQASEKTKDLVSKVLELQSKKQWGESLALCRAQLERNTGLVPDKNIYQLRILDYAMDACMTLNLPEEALRYGYRTLEPYRYYTSGINASQALQMIKIGPLLGQQGKLLECMSMFQEAYGIMKIFYGREHPMTQNLIKILGC</sequence>
<evidence type="ECO:0000256" key="1">
    <source>
        <dbReference type="ARBA" id="ARBA00012182"/>
    </source>
</evidence>
<keyword evidence="3" id="KW-0808">Transferase</keyword>
<evidence type="ECO:0000313" key="13">
    <source>
        <dbReference type="Proteomes" id="UP001066276"/>
    </source>
</evidence>
<feature type="domain" description="MYND-type" evidence="11">
    <location>
        <begin position="44"/>
        <end position="82"/>
    </location>
</feature>
<keyword evidence="7" id="KW-0862">Zinc</keyword>
<dbReference type="PANTHER" id="PTHR12197">
    <property type="entry name" value="HISTONE-LYSINE N-METHYLTRANSFERASE SMYD"/>
    <property type="match status" value="1"/>
</dbReference>
<keyword evidence="6 9" id="KW-0863">Zinc-finger</keyword>
<evidence type="ECO:0000256" key="9">
    <source>
        <dbReference type="PROSITE-ProRule" id="PRU00134"/>
    </source>
</evidence>
<dbReference type="Gene3D" id="1.10.220.160">
    <property type="match status" value="1"/>
</dbReference>
<keyword evidence="13" id="KW-1185">Reference proteome</keyword>
<evidence type="ECO:0000256" key="7">
    <source>
        <dbReference type="ARBA" id="ARBA00022833"/>
    </source>
</evidence>
<evidence type="ECO:0000256" key="6">
    <source>
        <dbReference type="ARBA" id="ARBA00022771"/>
    </source>
</evidence>
<dbReference type="Gene3D" id="6.10.140.2220">
    <property type="match status" value="1"/>
</dbReference>
<dbReference type="Gene3D" id="1.25.40.10">
    <property type="entry name" value="Tetratricopeptide repeat domain"/>
    <property type="match status" value="1"/>
</dbReference>
<dbReference type="EMBL" id="JANPWB010000010">
    <property type="protein sequence ID" value="KAJ1138361.1"/>
    <property type="molecule type" value="Genomic_DNA"/>
</dbReference>
<evidence type="ECO:0000259" key="10">
    <source>
        <dbReference type="PROSITE" id="PS50280"/>
    </source>
</evidence>
<dbReference type="InterPro" id="IPR001214">
    <property type="entry name" value="SET_dom"/>
</dbReference>
<dbReference type="InterPro" id="IPR046341">
    <property type="entry name" value="SET_dom_sf"/>
</dbReference>
<dbReference type="Gene3D" id="2.170.270.10">
    <property type="entry name" value="SET domain"/>
    <property type="match status" value="1"/>
</dbReference>
<evidence type="ECO:0000256" key="5">
    <source>
        <dbReference type="ARBA" id="ARBA00022723"/>
    </source>
</evidence>
<proteinExistence type="predicted"/>
<evidence type="ECO:0000256" key="2">
    <source>
        <dbReference type="ARBA" id="ARBA00022603"/>
    </source>
</evidence>
<protein>
    <recommendedName>
        <fullName evidence="1">[histone H3]-lysine(4) N-trimethyltransferase</fullName>
        <ecNumber evidence="1">2.1.1.354</ecNumber>
    </recommendedName>
</protein>
<dbReference type="InterPro" id="IPR011990">
    <property type="entry name" value="TPR-like_helical_dom_sf"/>
</dbReference>
<dbReference type="PROSITE" id="PS50280">
    <property type="entry name" value="SET"/>
    <property type="match status" value="1"/>
</dbReference>
<dbReference type="Gene3D" id="1.25.40.970">
    <property type="match status" value="1"/>
</dbReference>
<dbReference type="SUPFAM" id="SSF82199">
    <property type="entry name" value="SET domain"/>
    <property type="match status" value="1"/>
</dbReference>
<gene>
    <name evidence="12" type="ORF">NDU88_004748</name>
</gene>
<dbReference type="AlphaFoldDB" id="A0AAV7QD65"/>
<dbReference type="FunFam" id="2.170.270.10:FF:000013">
    <property type="entry name" value="Histone-lysine N-methyltransferase SMYD1 isoform 1"/>
    <property type="match status" value="1"/>
</dbReference>
<dbReference type="Pfam" id="PF00856">
    <property type="entry name" value="SET"/>
    <property type="match status" value="1"/>
</dbReference>
<evidence type="ECO:0000259" key="11">
    <source>
        <dbReference type="PROSITE" id="PS50865"/>
    </source>
</evidence>
<comment type="catalytic activity">
    <reaction evidence="8">
        <text>L-lysyl(4)-[histone H3] + 3 S-adenosyl-L-methionine = N(6),N(6),N(6)-trimethyl-L-lysyl(4)-[histone H3] + 3 S-adenosyl-L-homocysteine + 3 H(+)</text>
        <dbReference type="Rhea" id="RHEA:60260"/>
        <dbReference type="Rhea" id="RHEA-COMP:15537"/>
        <dbReference type="Rhea" id="RHEA-COMP:15547"/>
        <dbReference type="ChEBI" id="CHEBI:15378"/>
        <dbReference type="ChEBI" id="CHEBI:29969"/>
        <dbReference type="ChEBI" id="CHEBI:57856"/>
        <dbReference type="ChEBI" id="CHEBI:59789"/>
        <dbReference type="ChEBI" id="CHEBI:61961"/>
        <dbReference type="EC" id="2.1.1.354"/>
    </reaction>
</comment>
<dbReference type="GO" id="GO:0140999">
    <property type="term" value="F:histone H3K4 trimethyltransferase activity"/>
    <property type="evidence" value="ECO:0007669"/>
    <property type="project" value="UniProtKB-EC"/>
</dbReference>
<keyword evidence="4" id="KW-0949">S-adenosyl-L-methionine</keyword>
<keyword evidence="5" id="KW-0479">Metal-binding</keyword>
<dbReference type="Proteomes" id="UP001066276">
    <property type="component" value="Chromosome 6"/>
</dbReference>
<dbReference type="PROSITE" id="PS01360">
    <property type="entry name" value="ZF_MYND_1"/>
    <property type="match status" value="1"/>
</dbReference>